<protein>
    <submittedName>
        <fullName evidence="2">Uncharacterized protein</fullName>
    </submittedName>
</protein>
<organism evidence="2 3">
    <name type="scientific">Ensete ventricosum</name>
    <name type="common">Abyssinian banana</name>
    <name type="synonym">Musa ensete</name>
    <dbReference type="NCBI Taxonomy" id="4639"/>
    <lineage>
        <taxon>Eukaryota</taxon>
        <taxon>Viridiplantae</taxon>
        <taxon>Streptophyta</taxon>
        <taxon>Embryophyta</taxon>
        <taxon>Tracheophyta</taxon>
        <taxon>Spermatophyta</taxon>
        <taxon>Magnoliopsida</taxon>
        <taxon>Liliopsida</taxon>
        <taxon>Zingiberales</taxon>
        <taxon>Musaceae</taxon>
        <taxon>Ensete</taxon>
    </lineage>
</organism>
<reference evidence="2 3" key="1">
    <citation type="journal article" date="2014" name="Agronomy (Basel)">
        <title>A Draft Genome Sequence for Ensete ventricosum, the Drought-Tolerant Tree Against Hunger.</title>
        <authorList>
            <person name="Harrison J."/>
            <person name="Moore K.A."/>
            <person name="Paszkiewicz K."/>
            <person name="Jones T."/>
            <person name="Grant M."/>
            <person name="Ambacheew D."/>
            <person name="Muzemil S."/>
            <person name="Studholme D.J."/>
        </authorList>
    </citation>
    <scope>NUCLEOTIDE SEQUENCE [LARGE SCALE GENOMIC DNA]</scope>
</reference>
<evidence type="ECO:0000313" key="2">
    <source>
        <dbReference type="EMBL" id="RRT60971.1"/>
    </source>
</evidence>
<feature type="transmembrane region" description="Helical" evidence="1">
    <location>
        <begin position="65"/>
        <end position="86"/>
    </location>
</feature>
<dbReference type="Proteomes" id="UP000287651">
    <property type="component" value="Unassembled WGS sequence"/>
</dbReference>
<name>A0A426ZAG8_ENSVE</name>
<dbReference type="AlphaFoldDB" id="A0A426ZAG8"/>
<dbReference type="EMBL" id="AMZH03007581">
    <property type="protein sequence ID" value="RRT60971.1"/>
    <property type="molecule type" value="Genomic_DNA"/>
</dbReference>
<sequence length="385" mass="42108">MPYGVYLERIVAKLRSLKYVVSELINLGVVACYGWVGYFGCFGLTMAKMRDLGMIRLVETKMRNLGAIGLMVVEICNSGTIGLIVVEIYNSGTVGLIVAEICNSSIIGLMVAEICNSGIVELMVAEVCNLGTTGLIVTYICNSSITGLMVTEICNLSTIGLMEAETCGSGTIGLMTIEICNSGTIGMMVAKICNSGIIGLMAAEICNSGTFGLMAAKSEQADKELNELWESLAESQRQIKEQKAYHRKADDVLLTLMTENETLKAELPSKSVADYKQSVGFEWGLRRMGQISYEYGYQVALACFKARHLDLEVDNDPFTEKLEDSSVPMETRQEFDDSIPPKVLGNCLSSRFMRMQVPSLTTLTTRYEPSQVGASLPRVRIRSLT</sequence>
<accession>A0A426ZAG8</accession>
<gene>
    <name evidence="2" type="ORF">B296_00004936</name>
</gene>
<comment type="caution">
    <text evidence="2">The sequence shown here is derived from an EMBL/GenBank/DDBJ whole genome shotgun (WGS) entry which is preliminary data.</text>
</comment>
<keyword evidence="1" id="KW-0472">Membrane</keyword>
<feature type="transmembrane region" description="Helical" evidence="1">
    <location>
        <begin position="24"/>
        <end position="44"/>
    </location>
</feature>
<proteinExistence type="predicted"/>
<evidence type="ECO:0000313" key="3">
    <source>
        <dbReference type="Proteomes" id="UP000287651"/>
    </source>
</evidence>
<evidence type="ECO:0000256" key="1">
    <source>
        <dbReference type="SAM" id="Phobius"/>
    </source>
</evidence>
<keyword evidence="1" id="KW-1133">Transmembrane helix</keyword>
<keyword evidence="1" id="KW-0812">Transmembrane</keyword>